<feature type="transmembrane region" description="Helical" evidence="1">
    <location>
        <begin position="100"/>
        <end position="121"/>
    </location>
</feature>
<keyword evidence="1" id="KW-1133">Transmembrane helix</keyword>
<evidence type="ECO:0000256" key="1">
    <source>
        <dbReference type="SAM" id="Phobius"/>
    </source>
</evidence>
<dbReference type="EMBL" id="CADEPM010000004">
    <property type="protein sequence ID" value="CAB3403731.1"/>
    <property type="molecule type" value="Genomic_DNA"/>
</dbReference>
<dbReference type="PANTHER" id="PTHR23360">
    <property type="entry name" value="G-PROTEIN COUPLED RECEPTORS FAMILY 1 PROFILE DOMAIN-CONTAINING PROTEIN-RELATED"/>
    <property type="match status" value="1"/>
</dbReference>
<feature type="transmembrane region" description="Helical" evidence="1">
    <location>
        <begin position="55"/>
        <end position="80"/>
    </location>
</feature>
<feature type="transmembrane region" description="Helical" evidence="1">
    <location>
        <begin position="189"/>
        <end position="210"/>
    </location>
</feature>
<feature type="transmembrane region" description="Helical" evidence="1">
    <location>
        <begin position="24"/>
        <end position="43"/>
    </location>
</feature>
<feature type="transmembrane region" description="Helical" evidence="1">
    <location>
        <begin position="230"/>
        <end position="249"/>
    </location>
</feature>
<feature type="transmembrane region" description="Helical" evidence="1">
    <location>
        <begin position="261"/>
        <end position="283"/>
    </location>
</feature>
<feature type="transmembrane region" description="Helical" evidence="1">
    <location>
        <begin position="142"/>
        <end position="169"/>
    </location>
</feature>
<evidence type="ECO:0000313" key="2">
    <source>
        <dbReference type="EMBL" id="CAB3403731.1"/>
    </source>
</evidence>
<dbReference type="PANTHER" id="PTHR23360:SF39">
    <property type="entry name" value="G_PROTEIN_RECEP_F1_2 DOMAIN-CONTAINING PROTEIN"/>
    <property type="match status" value="1"/>
</dbReference>
<keyword evidence="1" id="KW-0472">Membrane</keyword>
<gene>
    <name evidence="2" type="ORF">CBOVIS_LOCUS6157</name>
</gene>
<dbReference type="Proteomes" id="UP000494206">
    <property type="component" value="Unassembled WGS sequence"/>
</dbReference>
<organism evidence="2 3">
    <name type="scientific">Caenorhabditis bovis</name>
    <dbReference type="NCBI Taxonomy" id="2654633"/>
    <lineage>
        <taxon>Eukaryota</taxon>
        <taxon>Metazoa</taxon>
        <taxon>Ecdysozoa</taxon>
        <taxon>Nematoda</taxon>
        <taxon>Chromadorea</taxon>
        <taxon>Rhabditida</taxon>
        <taxon>Rhabditina</taxon>
        <taxon>Rhabditomorpha</taxon>
        <taxon>Rhabditoidea</taxon>
        <taxon>Rhabditidae</taxon>
        <taxon>Peloderinae</taxon>
        <taxon>Caenorhabditis</taxon>
    </lineage>
</organism>
<dbReference type="CDD" id="cd00637">
    <property type="entry name" value="7tm_classA_rhodopsin-like"/>
    <property type="match status" value="1"/>
</dbReference>
<sequence>MSSTMDQAEGAYLNLQELRVRCNLYIVCGIFVIIPNSICCLVFNSTKEFRQRFSFFTMLIIGDITNGLSFILSGIGRLTLLDSRDFFNPAESFDCLTKHLWPIFLLLGGQLPATFTILLTVERVLAVSRPSWYRVQWTHSKRFHLTVLALLFCATLNVIALLVALWAPFKNPDQICAVMNSTGIIYGTVHYIWIAFSYFIAFAITSYLFFRSFKSKFLNVVERRKQISVLCLSGIGVLLVSIPNIVLVVDEFRTGHFDVLFVGVTYCLYGIQSALNFPVFYFFRLEFRRRLHDIFSFRKRRTSNFQANSAPTSRVANARTTKTS</sequence>
<dbReference type="AlphaFoldDB" id="A0A8S1EIT3"/>
<comment type="caution">
    <text evidence="2">The sequence shown here is derived from an EMBL/GenBank/DDBJ whole genome shotgun (WGS) entry which is preliminary data.</text>
</comment>
<accession>A0A8S1EIT3</accession>
<keyword evidence="3" id="KW-1185">Reference proteome</keyword>
<dbReference type="Gene3D" id="1.20.1070.10">
    <property type="entry name" value="Rhodopsin 7-helix transmembrane proteins"/>
    <property type="match status" value="1"/>
</dbReference>
<name>A0A8S1EIT3_9PELO</name>
<dbReference type="InterPro" id="IPR047130">
    <property type="entry name" value="7TM_GPCR_Srsx_nematod"/>
</dbReference>
<dbReference type="OrthoDB" id="5862307at2759"/>
<keyword evidence="1" id="KW-0812">Transmembrane</keyword>
<proteinExistence type="predicted"/>
<protein>
    <recommendedName>
        <fullName evidence="4">G-protein coupled receptors family 1 profile domain-containing protein</fullName>
    </recommendedName>
</protein>
<dbReference type="SUPFAM" id="SSF81321">
    <property type="entry name" value="Family A G protein-coupled receptor-like"/>
    <property type="match status" value="1"/>
</dbReference>
<evidence type="ECO:0008006" key="4">
    <source>
        <dbReference type="Google" id="ProtNLM"/>
    </source>
</evidence>
<reference evidence="2 3" key="1">
    <citation type="submission" date="2020-04" db="EMBL/GenBank/DDBJ databases">
        <authorList>
            <person name="Laetsch R D."/>
            <person name="Stevens L."/>
            <person name="Kumar S."/>
            <person name="Blaxter L. M."/>
        </authorList>
    </citation>
    <scope>NUCLEOTIDE SEQUENCE [LARGE SCALE GENOMIC DNA]</scope>
</reference>
<evidence type="ECO:0000313" key="3">
    <source>
        <dbReference type="Proteomes" id="UP000494206"/>
    </source>
</evidence>